<dbReference type="EMBL" id="CH445332">
    <property type="protein sequence ID" value="EAT86752.2"/>
    <property type="molecule type" value="Genomic_DNA"/>
</dbReference>
<dbReference type="Proteomes" id="UP000001055">
    <property type="component" value="Unassembled WGS sequence"/>
</dbReference>
<dbReference type="KEGG" id="pno:SNOG_05688"/>
<keyword evidence="1" id="KW-0732">Signal</keyword>
<gene>
    <name evidence="2" type="ORF">SNOG_05688</name>
</gene>
<dbReference type="VEuPathDB" id="FungiDB:JI435_056880"/>
<name>Q0URC6_PHANO</name>
<dbReference type="RefSeq" id="XP_001796085.1">
    <property type="nucleotide sequence ID" value="XM_001796033.1"/>
</dbReference>
<evidence type="ECO:0000313" key="3">
    <source>
        <dbReference type="Proteomes" id="UP000001055"/>
    </source>
</evidence>
<feature type="chain" id="PRO_5004178290" evidence="1">
    <location>
        <begin position="17"/>
        <end position="122"/>
    </location>
</feature>
<dbReference type="eggNOG" id="ENOG502T9XC">
    <property type="taxonomic scope" value="Eukaryota"/>
</dbReference>
<dbReference type="HOGENOM" id="CLU_2014871_0_0_1"/>
<sequence length="122" mass="12614">MYALTLLVAAISIVAAAPSVDVEARQAVQVASVDRYAGSGCTGTICRTDPAQNIAGSGDLFTGCNKVTDACKASLRLSGLKPGCKVTIWSDETCSSVRQFANVTSYDCYALGPPIKSISVTC</sequence>
<proteinExistence type="predicted"/>
<accession>Q0URC6</accession>
<dbReference type="AlphaFoldDB" id="Q0URC6"/>
<protein>
    <submittedName>
        <fullName evidence="2">Uncharacterized protein</fullName>
    </submittedName>
</protein>
<evidence type="ECO:0000256" key="1">
    <source>
        <dbReference type="SAM" id="SignalP"/>
    </source>
</evidence>
<reference evidence="3" key="1">
    <citation type="journal article" date="2007" name="Plant Cell">
        <title>Dothideomycete-plant interactions illuminated by genome sequencing and EST analysis of the wheat pathogen Stagonospora nodorum.</title>
        <authorList>
            <person name="Hane J.K."/>
            <person name="Lowe R.G."/>
            <person name="Solomon P.S."/>
            <person name="Tan K.C."/>
            <person name="Schoch C.L."/>
            <person name="Spatafora J.W."/>
            <person name="Crous P.W."/>
            <person name="Kodira C."/>
            <person name="Birren B.W."/>
            <person name="Galagan J.E."/>
            <person name="Torriani S.F."/>
            <person name="McDonald B.A."/>
            <person name="Oliver R.P."/>
        </authorList>
    </citation>
    <scope>NUCLEOTIDE SEQUENCE [LARGE SCALE GENOMIC DNA]</scope>
    <source>
        <strain evidence="3">SN15 / ATCC MYA-4574 / FGSC 10173</strain>
    </source>
</reference>
<evidence type="ECO:0000313" key="2">
    <source>
        <dbReference type="EMBL" id="EAT86752.2"/>
    </source>
</evidence>
<organism evidence="2 3">
    <name type="scientific">Phaeosphaeria nodorum (strain SN15 / ATCC MYA-4574 / FGSC 10173)</name>
    <name type="common">Glume blotch fungus</name>
    <name type="synonym">Parastagonospora nodorum</name>
    <dbReference type="NCBI Taxonomy" id="321614"/>
    <lineage>
        <taxon>Eukaryota</taxon>
        <taxon>Fungi</taxon>
        <taxon>Dikarya</taxon>
        <taxon>Ascomycota</taxon>
        <taxon>Pezizomycotina</taxon>
        <taxon>Dothideomycetes</taxon>
        <taxon>Pleosporomycetidae</taxon>
        <taxon>Pleosporales</taxon>
        <taxon>Pleosporineae</taxon>
        <taxon>Phaeosphaeriaceae</taxon>
        <taxon>Parastagonospora</taxon>
    </lineage>
</organism>
<dbReference type="GeneID" id="5972962"/>
<dbReference type="InParanoid" id="Q0URC6"/>
<feature type="signal peptide" evidence="1">
    <location>
        <begin position="1"/>
        <end position="16"/>
    </location>
</feature>